<dbReference type="GeneID" id="17249938"/>
<sequence length="690" mass="71478">MNGARHLALALAVATAGAANVVLPCMTNYTLAVTPSLAAAPPPCSWRHYAAFAASVGDGSWADGTARVVTDAVGGVAAQQATEQELTSSLTTALTIVEALRLSLGDEAYASRTAAVDVDVVGWAFDWVERPVEEGTSNTVTVTPWEDVAAATAERWGSLIGGALRRLLPSVERVAVRGIGPEAPSLAATAMRPDGWLTLELVNGVYAPPAVAADVTLLENSGMHDDLWPSDGGCVSDKGTFAVLTAAQLSSRVAAGRLGGLGLGCLWRSSVEAMVASGRLFWATSYQSHEHLLAVANLRGVGATIEHAFPSGFAEQPPLSLELLSPSGLLAEALRDPYERAVSRKEALYAFTTALWRHRISVGGFEPTPATSRNAYVLAFRGAASAPPPAGSAAHSAYDALWRGHNTAQAVRRRLQSHACAAASLPDTPPRHAAVLRGAEWCGGRVRWPDEEPTPAPPRSAEASALFDSARKVADGGDAAGAAAAYRVALKASPSDAAGWVSLGVQLSAVDGAEDETLAAFEQAVAVAEPSDVRPPLTLARYFARLSRPAEAIAQFYAAAAADPEYFDEVKAGVGTARAQQGRLADALADFKAAARLTPQDARLARAVESMEQSAARLAAASDSLRDAVHSVCGTPCRDVVDASGTGVCAVTWAQGCGDTPPPDGFSADATVEALCPLACAAYTFRAQLG</sequence>
<dbReference type="EnsemblProtists" id="EOD03733">
    <property type="protein sequence ID" value="EOD03733"/>
    <property type="gene ID" value="EMIHUDRAFT_466352"/>
</dbReference>
<keyword evidence="4" id="KW-1185">Reference proteome</keyword>
<evidence type="ECO:0000256" key="2">
    <source>
        <dbReference type="SAM" id="SignalP"/>
    </source>
</evidence>
<accession>A0A0D3HXJ8</accession>
<dbReference type="RefSeq" id="XP_005756162.1">
    <property type="nucleotide sequence ID" value="XM_005756105.1"/>
</dbReference>
<dbReference type="PaxDb" id="2903-EOD03733"/>
<dbReference type="Gene3D" id="1.25.40.10">
    <property type="entry name" value="Tetratricopeptide repeat domain"/>
    <property type="match status" value="1"/>
</dbReference>
<evidence type="ECO:0000313" key="4">
    <source>
        <dbReference type="Proteomes" id="UP000013827"/>
    </source>
</evidence>
<dbReference type="KEGG" id="ehx:EMIHUDRAFT_466352"/>
<feature type="signal peptide" evidence="2">
    <location>
        <begin position="1"/>
        <end position="18"/>
    </location>
</feature>
<dbReference type="PROSITE" id="PS50005">
    <property type="entry name" value="TPR"/>
    <property type="match status" value="1"/>
</dbReference>
<dbReference type="HOGENOM" id="CLU_399259_0_0_1"/>
<feature type="repeat" description="TPR" evidence="1">
    <location>
        <begin position="568"/>
        <end position="601"/>
    </location>
</feature>
<protein>
    <submittedName>
        <fullName evidence="3">Uncharacterized protein</fullName>
    </submittedName>
</protein>
<dbReference type="AlphaFoldDB" id="A0A0D3HXJ8"/>
<keyword evidence="1" id="KW-0802">TPR repeat</keyword>
<proteinExistence type="predicted"/>
<dbReference type="InterPro" id="IPR011990">
    <property type="entry name" value="TPR-like_helical_dom_sf"/>
</dbReference>
<name>A0A0D3HXJ8_EMIH1</name>
<reference evidence="3" key="2">
    <citation type="submission" date="2024-10" db="UniProtKB">
        <authorList>
            <consortium name="EnsemblProtists"/>
        </authorList>
    </citation>
    <scope>IDENTIFICATION</scope>
</reference>
<organism evidence="3 4">
    <name type="scientific">Emiliania huxleyi (strain CCMP1516)</name>
    <dbReference type="NCBI Taxonomy" id="280463"/>
    <lineage>
        <taxon>Eukaryota</taxon>
        <taxon>Haptista</taxon>
        <taxon>Haptophyta</taxon>
        <taxon>Prymnesiophyceae</taxon>
        <taxon>Isochrysidales</taxon>
        <taxon>Noelaerhabdaceae</taxon>
        <taxon>Emiliania</taxon>
    </lineage>
</organism>
<evidence type="ECO:0000313" key="3">
    <source>
        <dbReference type="EnsemblProtists" id="EOD03733"/>
    </source>
</evidence>
<keyword evidence="2" id="KW-0732">Signal</keyword>
<reference evidence="4" key="1">
    <citation type="journal article" date="2013" name="Nature">
        <title>Pan genome of the phytoplankton Emiliania underpins its global distribution.</title>
        <authorList>
            <person name="Read B.A."/>
            <person name="Kegel J."/>
            <person name="Klute M.J."/>
            <person name="Kuo A."/>
            <person name="Lefebvre S.C."/>
            <person name="Maumus F."/>
            <person name="Mayer C."/>
            <person name="Miller J."/>
            <person name="Monier A."/>
            <person name="Salamov A."/>
            <person name="Young J."/>
            <person name="Aguilar M."/>
            <person name="Claverie J.M."/>
            <person name="Frickenhaus S."/>
            <person name="Gonzalez K."/>
            <person name="Herman E.K."/>
            <person name="Lin Y.C."/>
            <person name="Napier J."/>
            <person name="Ogata H."/>
            <person name="Sarno A.F."/>
            <person name="Shmutz J."/>
            <person name="Schroeder D."/>
            <person name="de Vargas C."/>
            <person name="Verret F."/>
            <person name="von Dassow P."/>
            <person name="Valentin K."/>
            <person name="Van de Peer Y."/>
            <person name="Wheeler G."/>
            <person name="Dacks J.B."/>
            <person name="Delwiche C.F."/>
            <person name="Dyhrman S.T."/>
            <person name="Glockner G."/>
            <person name="John U."/>
            <person name="Richards T."/>
            <person name="Worden A.Z."/>
            <person name="Zhang X."/>
            <person name="Grigoriev I.V."/>
            <person name="Allen A.E."/>
            <person name="Bidle K."/>
            <person name="Borodovsky M."/>
            <person name="Bowler C."/>
            <person name="Brownlee C."/>
            <person name="Cock J.M."/>
            <person name="Elias M."/>
            <person name="Gladyshev V.N."/>
            <person name="Groth M."/>
            <person name="Guda C."/>
            <person name="Hadaegh A."/>
            <person name="Iglesias-Rodriguez M.D."/>
            <person name="Jenkins J."/>
            <person name="Jones B.M."/>
            <person name="Lawson T."/>
            <person name="Leese F."/>
            <person name="Lindquist E."/>
            <person name="Lobanov A."/>
            <person name="Lomsadze A."/>
            <person name="Malik S.B."/>
            <person name="Marsh M.E."/>
            <person name="Mackinder L."/>
            <person name="Mock T."/>
            <person name="Mueller-Roeber B."/>
            <person name="Pagarete A."/>
            <person name="Parker M."/>
            <person name="Probert I."/>
            <person name="Quesneville H."/>
            <person name="Raines C."/>
            <person name="Rensing S.A."/>
            <person name="Riano-Pachon D.M."/>
            <person name="Richier S."/>
            <person name="Rokitta S."/>
            <person name="Shiraiwa Y."/>
            <person name="Soanes D.M."/>
            <person name="van der Giezen M."/>
            <person name="Wahlund T.M."/>
            <person name="Williams B."/>
            <person name="Wilson W."/>
            <person name="Wolfe G."/>
            <person name="Wurch L.L."/>
        </authorList>
    </citation>
    <scope>NUCLEOTIDE SEQUENCE</scope>
</reference>
<evidence type="ECO:0000256" key="1">
    <source>
        <dbReference type="PROSITE-ProRule" id="PRU00339"/>
    </source>
</evidence>
<dbReference type="Proteomes" id="UP000013827">
    <property type="component" value="Unassembled WGS sequence"/>
</dbReference>
<dbReference type="SUPFAM" id="SSF48452">
    <property type="entry name" value="TPR-like"/>
    <property type="match status" value="1"/>
</dbReference>
<feature type="chain" id="PRO_5044203288" evidence="2">
    <location>
        <begin position="19"/>
        <end position="690"/>
    </location>
</feature>
<dbReference type="InterPro" id="IPR019734">
    <property type="entry name" value="TPR_rpt"/>
</dbReference>